<evidence type="ECO:0000313" key="2">
    <source>
        <dbReference type="Proteomes" id="UP000285376"/>
    </source>
</evidence>
<dbReference type="Proteomes" id="UP000285376">
    <property type="component" value="Unassembled WGS sequence"/>
</dbReference>
<name>A0A417Z4E4_9MICO</name>
<accession>A0A417Z4E4</accession>
<gene>
    <name evidence="1" type="ORF">D1832_09905</name>
</gene>
<dbReference type="AlphaFoldDB" id="A0A417Z4E4"/>
<organism evidence="1 2">
    <name type="scientific">Dermacoccus abyssi</name>
    <dbReference type="NCBI Taxonomy" id="322596"/>
    <lineage>
        <taxon>Bacteria</taxon>
        <taxon>Bacillati</taxon>
        <taxon>Actinomycetota</taxon>
        <taxon>Actinomycetes</taxon>
        <taxon>Micrococcales</taxon>
        <taxon>Dermacoccaceae</taxon>
        <taxon>Dermacoccus</taxon>
    </lineage>
</organism>
<reference evidence="1 2" key="1">
    <citation type="submission" date="2018-08" db="EMBL/GenBank/DDBJ databases">
        <title>Whole genome sequence analysis of Dermacoccus abyssi bacteria isolated from Deep Mariana trench Micromonospora spp reveals genes involved in the environmental adaptation and production of secondary metabolites.</title>
        <authorList>
            <person name="Abdel-Mageed W.M."/>
            <person name="Lehri B."/>
            <person name="Nouioui I."/>
            <person name="Goodfellow I."/>
            <person name="Jaspars M."/>
            <person name="Karlyshev A."/>
        </authorList>
    </citation>
    <scope>NUCLEOTIDE SEQUENCE [LARGE SCALE GENOMIC DNA]</scope>
    <source>
        <strain evidence="1 2">MT1.1</strain>
    </source>
</reference>
<dbReference type="RefSeq" id="WP_118913720.1">
    <property type="nucleotide sequence ID" value="NZ_CBCRVH010000011.1"/>
</dbReference>
<protein>
    <submittedName>
        <fullName evidence="1">Uncharacterized protein</fullName>
    </submittedName>
</protein>
<comment type="caution">
    <text evidence="1">The sequence shown here is derived from an EMBL/GenBank/DDBJ whole genome shotgun (WGS) entry which is preliminary data.</text>
</comment>
<sequence length="472" mass="52184">MAAHDASWDIFRSELKHWMELRRYTNKALADAINADADDAGLSAPITEQIIKRWRHSTSPPLQSLKVIGRILGMSNDPAGNAPYDPTYLPRAMGILEAAPEHSELIEAAYRLQSIRAKITDAQSTLASATADEGVVNIVRRAMESGLGAAVLPVFEGPRGYPMHVSDRIDLREPQPDRPAPKPIDHPGLADALQDSFAVVSRRTPRFAVPADAPTPTTLSPWAVQYVGRPRPGIVHRAHDGVPAVVITSVTTTPWTDDVGALVAMVLGYGFTTTRELARELVKDPYRSDHLRNDIHDNFLSAATPTRRVWSHHGSILSGDNPYAPFRDAQGRVTNQLVQICLVEDDACLLHTAQFPPGRLGGGRPVDEVSSEFDELRRQRDTMVARAEELTGNVRVFSLPVTFSPEPDERWLQVFRCTLAVLQIIAGLGIDGDLRDVHDRLVRSDPQVAPQVLRWLADHGAPFVDPRYRTRR</sequence>
<proteinExistence type="predicted"/>
<dbReference type="EMBL" id="QWLM01000011">
    <property type="protein sequence ID" value="RHW45159.1"/>
    <property type="molecule type" value="Genomic_DNA"/>
</dbReference>
<evidence type="ECO:0000313" key="1">
    <source>
        <dbReference type="EMBL" id="RHW45159.1"/>
    </source>
</evidence>